<feature type="binding site" evidence="10">
    <location>
        <position position="353"/>
    </location>
    <ligand>
        <name>Ca(2+)</name>
        <dbReference type="ChEBI" id="CHEBI:29108"/>
        <label>4</label>
    </ligand>
</feature>
<dbReference type="Proteomes" id="UP000594262">
    <property type="component" value="Unplaced"/>
</dbReference>
<dbReference type="InterPro" id="IPR006026">
    <property type="entry name" value="Peptidase_Metallo"/>
</dbReference>
<comment type="cofactor">
    <cofactor evidence="10">
        <name>Ca(2+)</name>
        <dbReference type="ChEBI" id="CHEBI:29108"/>
    </cofactor>
    <text evidence="10">Can bind about 5 Ca(2+) ions per subunit.</text>
</comment>
<organism evidence="14 15">
    <name type="scientific">Clytia hemisphaerica</name>
    <dbReference type="NCBI Taxonomy" id="252671"/>
    <lineage>
        <taxon>Eukaryota</taxon>
        <taxon>Metazoa</taxon>
        <taxon>Cnidaria</taxon>
        <taxon>Hydrozoa</taxon>
        <taxon>Hydroidolina</taxon>
        <taxon>Leptothecata</taxon>
        <taxon>Obeliida</taxon>
        <taxon>Clytiidae</taxon>
        <taxon>Clytia</taxon>
    </lineage>
</organism>
<evidence type="ECO:0000256" key="9">
    <source>
        <dbReference type="PIRSR" id="PIRSR001191-2"/>
    </source>
</evidence>
<dbReference type="PROSITE" id="PS51642">
    <property type="entry name" value="HEMOPEXIN_2"/>
    <property type="match status" value="2"/>
</dbReference>
<comment type="similarity">
    <text evidence="1">Belongs to the peptidase M10A family.</text>
</comment>
<evidence type="ECO:0000256" key="5">
    <source>
        <dbReference type="ARBA" id="ARBA00022801"/>
    </source>
</evidence>
<dbReference type="InterPro" id="IPR021190">
    <property type="entry name" value="Pept_M10A"/>
</dbReference>
<feature type="repeat" description="Hemopexin" evidence="11">
    <location>
        <begin position="407"/>
        <end position="455"/>
    </location>
</feature>
<dbReference type="SUPFAM" id="SSF50923">
    <property type="entry name" value="Hemopexin-like domain"/>
    <property type="match status" value="1"/>
</dbReference>
<dbReference type="Gene3D" id="3.40.390.10">
    <property type="entry name" value="Collagenase (Catalytic Domain)"/>
    <property type="match status" value="1"/>
</dbReference>
<dbReference type="SMART" id="SM00235">
    <property type="entry name" value="ZnMc"/>
    <property type="match status" value="1"/>
</dbReference>
<dbReference type="GO" id="GO:0031012">
    <property type="term" value="C:extracellular matrix"/>
    <property type="evidence" value="ECO:0007669"/>
    <property type="project" value="InterPro"/>
</dbReference>
<evidence type="ECO:0000256" key="3">
    <source>
        <dbReference type="ARBA" id="ARBA00022723"/>
    </source>
</evidence>
<dbReference type="Pfam" id="PF01471">
    <property type="entry name" value="PG_binding_1"/>
    <property type="match status" value="1"/>
</dbReference>
<dbReference type="GO" id="GO:0004222">
    <property type="term" value="F:metalloendopeptidase activity"/>
    <property type="evidence" value="ECO:0007669"/>
    <property type="project" value="InterPro"/>
</dbReference>
<protein>
    <recommendedName>
        <fullName evidence="13">Peptidase metallopeptidase domain-containing protein</fullName>
    </recommendedName>
</protein>
<dbReference type="RefSeq" id="XP_066921738.1">
    <property type="nucleotide sequence ID" value="XM_067065637.1"/>
</dbReference>
<dbReference type="SMART" id="SM00120">
    <property type="entry name" value="HX"/>
    <property type="match status" value="3"/>
</dbReference>
<evidence type="ECO:0000313" key="14">
    <source>
        <dbReference type="EnsemblMetazoa" id="CLYHEMP012885.1"/>
    </source>
</evidence>
<evidence type="ECO:0000256" key="7">
    <source>
        <dbReference type="ARBA" id="ARBA00023049"/>
    </source>
</evidence>
<evidence type="ECO:0000256" key="2">
    <source>
        <dbReference type="ARBA" id="ARBA00022670"/>
    </source>
</evidence>
<dbReference type="InterPro" id="IPR018487">
    <property type="entry name" value="Hemopexin-like_repeat"/>
</dbReference>
<dbReference type="GO" id="GO:0005615">
    <property type="term" value="C:extracellular space"/>
    <property type="evidence" value="ECO:0007669"/>
    <property type="project" value="TreeGrafter"/>
</dbReference>
<dbReference type="InterPro" id="IPR036375">
    <property type="entry name" value="Hemopexin-like_dom_sf"/>
</dbReference>
<dbReference type="GO" id="GO:0030198">
    <property type="term" value="P:extracellular matrix organization"/>
    <property type="evidence" value="ECO:0007669"/>
    <property type="project" value="TreeGrafter"/>
</dbReference>
<dbReference type="OrthoDB" id="406838at2759"/>
<feature type="binding site" evidence="10">
    <location>
        <position position="178"/>
    </location>
    <ligand>
        <name>Ca(2+)</name>
        <dbReference type="ChEBI" id="CHEBI:29108"/>
        <label>3</label>
    </ligand>
</feature>
<dbReference type="Pfam" id="PF00045">
    <property type="entry name" value="Hemopexin"/>
    <property type="match status" value="2"/>
</dbReference>
<accession>A0A7M5WTH9</accession>
<feature type="binding site" evidence="10">
    <location>
        <position position="199"/>
    </location>
    <ligand>
        <name>Ca(2+)</name>
        <dbReference type="ChEBI" id="CHEBI:29108"/>
        <label>2</label>
    </ligand>
</feature>
<reference evidence="14" key="1">
    <citation type="submission" date="2021-01" db="UniProtKB">
        <authorList>
            <consortium name="EnsemblMetazoa"/>
        </authorList>
    </citation>
    <scope>IDENTIFICATION</scope>
</reference>
<evidence type="ECO:0000256" key="4">
    <source>
        <dbReference type="ARBA" id="ARBA00022729"/>
    </source>
</evidence>
<dbReference type="InterPro" id="IPR036365">
    <property type="entry name" value="PGBD-like_sf"/>
</dbReference>
<sequence length="529" mass="60826">MLKHFISSICMIFILIRQNVYGQQPVTDEDKRNALKYLSKYGYSEGFSIEDNEYESSLREFQEFAGLSVTGLCDLATLRQMTLPRCGLNDLVLTKGKRKKRYVHQGSIWKKNLLTWKLYGTGRTLPRNTILTVMRQAFKFWRDKAAIDFQELSDSDDSEPDIVVKFVESYHKDPFPFDGPGGTLAHAFYPHSNKGLSGDVHFDDSEDYTYQSPRGRNLLWVATHELGHSLGLAHSRERKAVMYPWYTTYKPGFKLNDDDVLGIQLLYGPRTGTTPPPPKTTPTPKPVLKWLKVPRDRPCPAGKINAVYYNPHYRMRVAFKDNGELTLIGHFEKLASMPRRYFIPNYRIPGPIDAAMNLKIGSRHQAVYFSGERYWIYYHQFFGFNSGPHNIHGTENNPLKINLPDQVKKVDAIFKWKRNNRVYFFSGPFYYRFDGVKLKMDPGYPKVISENWKGVPDFIDAAFSSNLDQKTYFIKNDKIYMFDDAYIRVKNGFPQSLGQGLYDCGGRSSLGGIGSIVDYGQLNPLEETP</sequence>
<dbReference type="GO" id="GO:0006508">
    <property type="term" value="P:proteolysis"/>
    <property type="evidence" value="ECO:0007669"/>
    <property type="project" value="UniProtKB-KW"/>
</dbReference>
<feature type="binding site" evidence="10">
    <location>
        <position position="460"/>
    </location>
    <ligand>
        <name>Ca(2+)</name>
        <dbReference type="ChEBI" id="CHEBI:29108"/>
        <label>4</label>
    </ligand>
</feature>
<dbReference type="PRINTS" id="PR00138">
    <property type="entry name" value="MATRIXIN"/>
</dbReference>
<dbReference type="EnsemblMetazoa" id="CLYHEMT012885.1">
    <property type="protein sequence ID" value="CLYHEMP012885.1"/>
    <property type="gene ID" value="CLYHEMG012885"/>
</dbReference>
<keyword evidence="4 12" id="KW-0732">Signal</keyword>
<evidence type="ECO:0000256" key="10">
    <source>
        <dbReference type="PIRSR" id="PIRSR621190-2"/>
    </source>
</evidence>
<feature type="binding site" evidence="10">
    <location>
        <position position="206"/>
    </location>
    <ligand>
        <name>Ca(2+)</name>
        <dbReference type="ChEBI" id="CHEBI:29108"/>
        <label>3</label>
    </ligand>
</feature>
<dbReference type="Pfam" id="PF00413">
    <property type="entry name" value="Peptidase_M10"/>
    <property type="match status" value="1"/>
</dbReference>
<dbReference type="InterPro" id="IPR002477">
    <property type="entry name" value="Peptidoglycan-bd-like"/>
</dbReference>
<comment type="cofactor">
    <cofactor evidence="10">
        <name>Zn(2+)</name>
        <dbReference type="ChEBI" id="CHEBI:29105"/>
    </cofactor>
    <text evidence="10">Binds 2 Zn(2+) ions per subunit.</text>
</comment>
<evidence type="ECO:0000259" key="13">
    <source>
        <dbReference type="SMART" id="SM00235"/>
    </source>
</evidence>
<feature type="repeat" description="Hemopexin" evidence="11">
    <location>
        <begin position="456"/>
        <end position="504"/>
    </location>
</feature>
<feature type="binding site" evidence="10">
    <location>
        <position position="161"/>
    </location>
    <ligand>
        <name>Ca(2+)</name>
        <dbReference type="ChEBI" id="CHEBI:29108"/>
        <label>2</label>
    </ligand>
</feature>
<keyword evidence="6 9" id="KW-0862">Zinc</keyword>
<dbReference type="GeneID" id="136809062"/>
<dbReference type="InterPro" id="IPR024079">
    <property type="entry name" value="MetalloPept_cat_dom_sf"/>
</dbReference>
<keyword evidence="10" id="KW-0106">Calcium</keyword>
<name>A0A7M5WTH9_9CNID</name>
<dbReference type="InterPro" id="IPR001818">
    <property type="entry name" value="Pept_M10_metallopeptidase"/>
</dbReference>
<feature type="binding site" evidence="10">
    <location>
        <position position="204"/>
    </location>
    <ligand>
        <name>Ca(2+)</name>
        <dbReference type="ChEBI" id="CHEBI:29108"/>
        <label>1</label>
    </ligand>
</feature>
<feature type="chain" id="PRO_5029818571" description="Peptidase metallopeptidase domain-containing protein" evidence="12">
    <location>
        <begin position="23"/>
        <end position="529"/>
    </location>
</feature>
<dbReference type="GO" id="GO:0030574">
    <property type="term" value="P:collagen catabolic process"/>
    <property type="evidence" value="ECO:0007669"/>
    <property type="project" value="TreeGrafter"/>
</dbReference>
<feature type="binding site" description="in inhibited form" evidence="10">
    <location>
        <position position="86"/>
    </location>
    <ligand>
        <name>Zn(2+)</name>
        <dbReference type="ChEBI" id="CHEBI:29105"/>
        <label>2</label>
        <note>catalytic</note>
    </ligand>
</feature>
<proteinExistence type="inferred from homology"/>
<keyword evidence="2" id="KW-0645">Protease</keyword>
<feature type="active site" evidence="8">
    <location>
        <position position="225"/>
    </location>
</feature>
<keyword evidence="7" id="KW-0482">Metalloprotease</keyword>
<evidence type="ECO:0000313" key="15">
    <source>
        <dbReference type="Proteomes" id="UP000594262"/>
    </source>
</evidence>
<feature type="binding site" evidence="10">
    <location>
        <position position="179"/>
    </location>
    <ligand>
        <name>Ca(2+)</name>
        <dbReference type="ChEBI" id="CHEBI:29108"/>
        <label>3</label>
    </ligand>
</feature>
<feature type="binding site" evidence="9">
    <location>
        <position position="224"/>
    </location>
    <ligand>
        <name>Zn(2+)</name>
        <dbReference type="ChEBI" id="CHEBI:29105"/>
        <label>2</label>
        <note>catalytic</note>
    </ligand>
</feature>
<dbReference type="PANTHER" id="PTHR10201:SF291">
    <property type="entry name" value="MATRIX METALLOPROTEINASE 1, ISOFORM C-RELATED"/>
    <property type="match status" value="1"/>
</dbReference>
<feature type="binding site" evidence="10">
    <location>
        <position position="242"/>
    </location>
    <ligand>
        <name>Zn(2+)</name>
        <dbReference type="ChEBI" id="CHEBI:29105"/>
        <label>2</label>
        <note>catalytic</note>
    </ligand>
</feature>
<feature type="binding site" evidence="9">
    <location>
        <position position="228"/>
    </location>
    <ligand>
        <name>Zn(2+)</name>
        <dbReference type="ChEBI" id="CHEBI:29105"/>
        <label>2</label>
        <note>catalytic</note>
    </ligand>
</feature>
<evidence type="ECO:0000256" key="11">
    <source>
        <dbReference type="PROSITE-ProRule" id="PRU01011"/>
    </source>
</evidence>
<dbReference type="SUPFAM" id="SSF47090">
    <property type="entry name" value="PGBD-like"/>
    <property type="match status" value="1"/>
</dbReference>
<feature type="binding site" evidence="10">
    <location>
        <position position="171"/>
    </location>
    <ligand>
        <name>Zn(2+)</name>
        <dbReference type="ChEBI" id="CHEBI:29105"/>
        <label>1</label>
    </ligand>
</feature>
<feature type="binding site" evidence="10">
    <location>
        <position position="186"/>
    </location>
    <ligand>
        <name>Zn(2+)</name>
        <dbReference type="ChEBI" id="CHEBI:29105"/>
        <label>1</label>
    </ligand>
</feature>
<feature type="binding site" evidence="10">
    <location>
        <position position="173"/>
    </location>
    <ligand>
        <name>Zn(2+)</name>
        <dbReference type="ChEBI" id="CHEBI:29105"/>
        <label>1</label>
    </ligand>
</feature>
<dbReference type="Gene3D" id="2.110.10.10">
    <property type="entry name" value="Hemopexin-like domain"/>
    <property type="match status" value="1"/>
</dbReference>
<feature type="domain" description="Peptidase metallopeptidase" evidence="13">
    <location>
        <begin position="105"/>
        <end position="269"/>
    </location>
</feature>
<feature type="binding site" evidence="9">
    <location>
        <position position="234"/>
    </location>
    <ligand>
        <name>Zn(2+)</name>
        <dbReference type="ChEBI" id="CHEBI:29105"/>
        <label>2</label>
        <note>catalytic</note>
    </ligand>
</feature>
<evidence type="ECO:0000256" key="6">
    <source>
        <dbReference type="ARBA" id="ARBA00022833"/>
    </source>
</evidence>
<dbReference type="SUPFAM" id="SSF55486">
    <property type="entry name" value="Metalloproteases ('zincins'), catalytic domain"/>
    <property type="match status" value="1"/>
</dbReference>
<feature type="binding site" evidence="10">
    <location>
        <position position="355"/>
    </location>
    <ligand>
        <name>Ca(2+)</name>
        <dbReference type="ChEBI" id="CHEBI:29108"/>
        <label>5</label>
    </ligand>
</feature>
<feature type="binding site" evidence="10">
    <location>
        <position position="203"/>
    </location>
    <ligand>
        <name>Ca(2+)</name>
        <dbReference type="ChEBI" id="CHEBI:29108"/>
        <label>3</label>
    </ligand>
</feature>
<feature type="signal peptide" evidence="12">
    <location>
        <begin position="1"/>
        <end position="22"/>
    </location>
</feature>
<dbReference type="PANTHER" id="PTHR10201">
    <property type="entry name" value="MATRIX METALLOPROTEINASE"/>
    <property type="match status" value="1"/>
</dbReference>
<dbReference type="InterPro" id="IPR033739">
    <property type="entry name" value="M10A_MMP"/>
</dbReference>
<keyword evidence="15" id="KW-1185">Reference proteome</keyword>
<dbReference type="AlphaFoldDB" id="A0A7M5WTH9"/>
<dbReference type="GO" id="GO:0008270">
    <property type="term" value="F:zinc ion binding"/>
    <property type="evidence" value="ECO:0007669"/>
    <property type="project" value="InterPro"/>
</dbReference>
<dbReference type="CDD" id="cd04278">
    <property type="entry name" value="ZnMc_MMP"/>
    <property type="match status" value="1"/>
</dbReference>
<keyword evidence="5" id="KW-0378">Hydrolase</keyword>
<keyword evidence="3 9" id="KW-0479">Metal-binding</keyword>
<evidence type="ECO:0000256" key="1">
    <source>
        <dbReference type="ARBA" id="ARBA00010370"/>
    </source>
</evidence>
<evidence type="ECO:0000256" key="8">
    <source>
        <dbReference type="PIRSR" id="PIRSR001191-1"/>
    </source>
</evidence>
<evidence type="ECO:0000256" key="12">
    <source>
        <dbReference type="SAM" id="SignalP"/>
    </source>
</evidence>
<feature type="binding site" evidence="10">
    <location>
        <position position="201"/>
    </location>
    <ligand>
        <name>Zn(2+)</name>
        <dbReference type="ChEBI" id="CHEBI:29105"/>
        <label>1</label>
    </ligand>
</feature>
<dbReference type="PIRSF" id="PIRSF001191">
    <property type="entry name" value="Peptidase_M10A_matrix"/>
    <property type="match status" value="1"/>
</dbReference>
<feature type="binding site" evidence="10">
    <location>
        <position position="206"/>
    </location>
    <ligand>
        <name>Ca(2+)</name>
        <dbReference type="ChEBI" id="CHEBI:29108"/>
        <label>1</label>
    </ligand>
</feature>